<keyword evidence="10" id="KW-1185">Reference proteome</keyword>
<dbReference type="AlphaFoldDB" id="A0A5Q0P451"/>
<organism evidence="8 11">
    <name type="scientific">Acinetobacter wanghuae</name>
    <dbReference type="NCBI Taxonomy" id="2662362"/>
    <lineage>
        <taxon>Bacteria</taxon>
        <taxon>Pseudomonadati</taxon>
        <taxon>Pseudomonadota</taxon>
        <taxon>Gammaproteobacteria</taxon>
        <taxon>Moraxellales</taxon>
        <taxon>Moraxellaceae</taxon>
        <taxon>Acinetobacter</taxon>
    </lineage>
</organism>
<feature type="transmembrane region" description="Helical" evidence="6">
    <location>
        <begin position="352"/>
        <end position="383"/>
    </location>
</feature>
<evidence type="ECO:0000313" key="11">
    <source>
        <dbReference type="Proteomes" id="UP000480556"/>
    </source>
</evidence>
<keyword evidence="3 6" id="KW-0812">Transmembrane</keyword>
<dbReference type="Proteomes" id="UP000480556">
    <property type="component" value="Unassembled WGS sequence"/>
</dbReference>
<gene>
    <name evidence="9" type="ORF">GFH30_09035</name>
    <name evidence="8" type="ORF">GHJ48_05015</name>
</gene>
<evidence type="ECO:0000313" key="9">
    <source>
        <dbReference type="EMBL" id="QGA11524.1"/>
    </source>
</evidence>
<feature type="transmembrane region" description="Helical" evidence="6">
    <location>
        <begin position="472"/>
        <end position="491"/>
    </location>
</feature>
<dbReference type="NCBIfam" id="TIGR00361">
    <property type="entry name" value="ComEC_Rec2"/>
    <property type="match status" value="1"/>
</dbReference>
<dbReference type="InterPro" id="IPR035681">
    <property type="entry name" value="ComA-like_MBL"/>
</dbReference>
<dbReference type="InterPro" id="IPR004477">
    <property type="entry name" value="ComEC_N"/>
</dbReference>
<reference evidence="10 11" key="1">
    <citation type="submission" date="2019-10" db="EMBL/GenBank/DDBJ databases">
        <authorList>
            <person name="Dong K."/>
        </authorList>
    </citation>
    <scope>NUCLEOTIDE SEQUENCE [LARGE SCALE GENOMIC DNA]</scope>
    <source>
        <strain evidence="10">dk386</strain>
        <strain evidence="9">Dk386</strain>
        <strain evidence="8">Dk771</strain>
        <strain evidence="11">dk771</strain>
    </source>
</reference>
<feature type="transmembrane region" description="Helical" evidence="6">
    <location>
        <begin position="53"/>
        <end position="72"/>
    </location>
</feature>
<dbReference type="SMART" id="SM00849">
    <property type="entry name" value="Lactamase_B"/>
    <property type="match status" value="1"/>
</dbReference>
<dbReference type="InterPro" id="IPR052159">
    <property type="entry name" value="Competence_DNA_uptake"/>
</dbReference>
<dbReference type="InterPro" id="IPR004797">
    <property type="entry name" value="Competence_ComEC/Rec2"/>
</dbReference>
<dbReference type="Pfam" id="PF03772">
    <property type="entry name" value="Competence"/>
    <property type="match status" value="1"/>
</dbReference>
<dbReference type="Proteomes" id="UP000327478">
    <property type="component" value="Chromosome"/>
</dbReference>
<evidence type="ECO:0000256" key="4">
    <source>
        <dbReference type="ARBA" id="ARBA00022989"/>
    </source>
</evidence>
<evidence type="ECO:0000256" key="1">
    <source>
        <dbReference type="ARBA" id="ARBA00004651"/>
    </source>
</evidence>
<name>A0A5Q0P451_9GAMM</name>
<dbReference type="EMBL" id="WITK01000005">
    <property type="protein sequence ID" value="MQW91758.1"/>
    <property type="molecule type" value="Genomic_DNA"/>
</dbReference>
<sequence length="813" mass="93632">MLQCLCLGWILGLAMMGKSHLYIECSAMQVMSLICMWFLFFRFFHTPLHTAKFKFLVALGSFVFAFILGHAYSNHALNQRLMHVEHEVSQRDIIAYVKHLDRWSENSLQQPIDVLNIDGSHVQWMASIKAEPTHLQNMPELKLGQYYRLHGEVRPAQAYATPGAFDVEKWYIEQNIMAGFRVKHAELLSPQQVYQLGYSRHVSAQNSLTAHFRLWVESKRSELRGFLIRQPIRQKGLLLALLTGDKSLLSKTTQQQFQRFGMSHLLAISGPHVVIFAFMVCLSLQWFFAKQWPSIFLRWPRQYLLCIPFLACVFLYCAFVGFEIPAMRTFLITFIISLALLIQQQLQPIKLLLYSAAILLLFDPFSILSAAFWLSYGACFVLLRIYQTLQQQPQQDFLSVRDKLYLGLKVLVESQWKIFLALFPLMIIFFKQVAWITPLSNLIAIPWIGLIIVPLDILAALLFFISEPLSSLIFQLNDLFMQLLIGLLNFIDRLFAPKLIPMAMNSWMVLLSILGLIILFVPRGILPKSWAAIALFPLIMPNHQQDIQLSILDVGQGQSIFIQDTISNMLVDTGGYYDEEKFSVGQQIILPFLSVNGVAKLDHLLLTHLDQDHSGGYESIKHQLKVNHVYANEFISTAARSRFQLCYRGQRLNLSEQVQIQVLSPAQYEHKPRNFNKNEMSCVLHVYIPNQGPYQYFLLMGDAGWQTEFELLQHYPDLKVDVLVLGHHGSHNSSAYDFLEYYKPKLAIASAGKFNRYRHPSPLTQQRLKDLNIPLLNTAEAGSIHFKMQGSVLQLNMQRNEQRWLNRKTMTLN</sequence>
<evidence type="ECO:0000256" key="2">
    <source>
        <dbReference type="ARBA" id="ARBA00022475"/>
    </source>
</evidence>
<evidence type="ECO:0000313" key="10">
    <source>
        <dbReference type="Proteomes" id="UP000327478"/>
    </source>
</evidence>
<evidence type="ECO:0000256" key="6">
    <source>
        <dbReference type="SAM" id="Phobius"/>
    </source>
</evidence>
<evidence type="ECO:0000256" key="5">
    <source>
        <dbReference type="ARBA" id="ARBA00023136"/>
    </source>
</evidence>
<feature type="transmembrane region" description="Helical" evidence="6">
    <location>
        <begin position="301"/>
        <end position="322"/>
    </location>
</feature>
<feature type="domain" description="Metallo-beta-lactamase" evidence="7">
    <location>
        <begin position="556"/>
        <end position="753"/>
    </location>
</feature>
<feature type="transmembrane region" description="Helical" evidence="6">
    <location>
        <begin position="418"/>
        <end position="437"/>
    </location>
</feature>
<dbReference type="InterPro" id="IPR036866">
    <property type="entry name" value="RibonucZ/Hydroxyglut_hydro"/>
</dbReference>
<evidence type="ECO:0000256" key="3">
    <source>
        <dbReference type="ARBA" id="ARBA00022692"/>
    </source>
</evidence>
<dbReference type="CDD" id="cd07731">
    <property type="entry name" value="ComA-like_MBL-fold"/>
    <property type="match status" value="1"/>
</dbReference>
<evidence type="ECO:0000313" key="8">
    <source>
        <dbReference type="EMBL" id="MQW91758.1"/>
    </source>
</evidence>
<feature type="transmembrane region" description="Helical" evidence="6">
    <location>
        <begin position="503"/>
        <end position="521"/>
    </location>
</feature>
<keyword evidence="4 6" id="KW-1133">Transmembrane helix</keyword>
<keyword evidence="5 6" id="KW-0472">Membrane</keyword>
<dbReference type="GO" id="GO:0030420">
    <property type="term" value="P:establishment of competence for transformation"/>
    <property type="evidence" value="ECO:0007669"/>
    <property type="project" value="InterPro"/>
</dbReference>
<dbReference type="Pfam" id="PF13567">
    <property type="entry name" value="DUF4131"/>
    <property type="match status" value="1"/>
</dbReference>
<keyword evidence="2" id="KW-1003">Cell membrane</keyword>
<dbReference type="PANTHER" id="PTHR30619">
    <property type="entry name" value="DNA INTERNALIZATION/COMPETENCE PROTEIN COMEC/REC2"/>
    <property type="match status" value="1"/>
</dbReference>
<evidence type="ECO:0000259" key="7">
    <source>
        <dbReference type="SMART" id="SM00849"/>
    </source>
</evidence>
<feature type="transmembrane region" description="Helical" evidence="6">
    <location>
        <begin position="443"/>
        <end position="465"/>
    </location>
</feature>
<dbReference type="PANTHER" id="PTHR30619:SF7">
    <property type="entry name" value="BETA-LACTAMASE DOMAIN PROTEIN"/>
    <property type="match status" value="1"/>
</dbReference>
<feature type="transmembrane region" description="Helical" evidence="6">
    <location>
        <begin position="21"/>
        <end position="41"/>
    </location>
</feature>
<dbReference type="RefSeq" id="WP_153371927.1">
    <property type="nucleotide sequence ID" value="NZ_CP045650.1"/>
</dbReference>
<dbReference type="InterPro" id="IPR001279">
    <property type="entry name" value="Metallo-B-lactamas"/>
</dbReference>
<protein>
    <submittedName>
        <fullName evidence="8">DNA internalization-related competence protein ComEC/Rec2</fullName>
    </submittedName>
</protein>
<dbReference type="SUPFAM" id="SSF56281">
    <property type="entry name" value="Metallo-hydrolase/oxidoreductase"/>
    <property type="match status" value="1"/>
</dbReference>
<accession>A0A5Q0P451</accession>
<dbReference type="EMBL" id="CP045650">
    <property type="protein sequence ID" value="QGA11524.1"/>
    <property type="molecule type" value="Genomic_DNA"/>
</dbReference>
<dbReference type="Gene3D" id="3.60.15.10">
    <property type="entry name" value="Ribonuclease Z/Hydroxyacylglutathione hydrolase-like"/>
    <property type="match status" value="1"/>
</dbReference>
<dbReference type="GO" id="GO:0005886">
    <property type="term" value="C:plasma membrane"/>
    <property type="evidence" value="ECO:0007669"/>
    <property type="project" value="UniProtKB-SubCell"/>
</dbReference>
<feature type="transmembrane region" description="Helical" evidence="6">
    <location>
        <begin position="265"/>
        <end position="289"/>
    </location>
</feature>
<dbReference type="InterPro" id="IPR025405">
    <property type="entry name" value="DUF4131"/>
</dbReference>
<dbReference type="Pfam" id="PF00753">
    <property type="entry name" value="Lactamase_B"/>
    <property type="match status" value="1"/>
</dbReference>
<dbReference type="NCBIfam" id="TIGR00360">
    <property type="entry name" value="ComEC_N-term"/>
    <property type="match status" value="1"/>
</dbReference>
<proteinExistence type="predicted"/>
<comment type="subcellular location">
    <subcellularLocation>
        <location evidence="1">Cell membrane</location>
        <topology evidence="1">Multi-pass membrane protein</topology>
    </subcellularLocation>
</comment>